<evidence type="ECO:0000256" key="5">
    <source>
        <dbReference type="ARBA" id="ARBA00022777"/>
    </source>
</evidence>
<evidence type="ECO:0000256" key="7">
    <source>
        <dbReference type="ARBA" id="ARBA00047899"/>
    </source>
</evidence>
<name>A0A9K3D9U4_9EUKA</name>
<keyword evidence="3" id="KW-0808">Transferase</keyword>
<dbReference type="SMART" id="SM00220">
    <property type="entry name" value="S_TKc"/>
    <property type="match status" value="1"/>
</dbReference>
<dbReference type="InterPro" id="IPR000719">
    <property type="entry name" value="Prot_kinase_dom"/>
</dbReference>
<dbReference type="Pfam" id="PF00069">
    <property type="entry name" value="Pkinase"/>
    <property type="match status" value="1"/>
</dbReference>
<comment type="caution">
    <text evidence="10">The sequence shown here is derived from an EMBL/GenBank/DDBJ whole genome shotgun (WGS) entry which is preliminary data.</text>
</comment>
<feature type="non-terminal residue" evidence="10">
    <location>
        <position position="1"/>
    </location>
</feature>
<evidence type="ECO:0000259" key="9">
    <source>
        <dbReference type="PROSITE" id="PS50011"/>
    </source>
</evidence>
<keyword evidence="4" id="KW-0547">Nucleotide-binding</keyword>
<keyword evidence="6" id="KW-0067">ATP-binding</keyword>
<dbReference type="InterPro" id="IPR050236">
    <property type="entry name" value="Ser_Thr_kinase_AGC"/>
</dbReference>
<evidence type="ECO:0000256" key="2">
    <source>
        <dbReference type="ARBA" id="ARBA00022527"/>
    </source>
</evidence>
<accession>A0A9K3D9U4</accession>
<dbReference type="PROSITE" id="PS50011">
    <property type="entry name" value="PROTEIN_KINASE_DOM"/>
    <property type="match status" value="1"/>
</dbReference>
<keyword evidence="5" id="KW-0418">Kinase</keyword>
<comment type="catalytic activity">
    <reaction evidence="8">
        <text>L-seryl-[protein] + ATP = O-phospho-L-seryl-[protein] + ADP + H(+)</text>
        <dbReference type="Rhea" id="RHEA:17989"/>
        <dbReference type="Rhea" id="RHEA-COMP:9863"/>
        <dbReference type="Rhea" id="RHEA-COMP:11604"/>
        <dbReference type="ChEBI" id="CHEBI:15378"/>
        <dbReference type="ChEBI" id="CHEBI:29999"/>
        <dbReference type="ChEBI" id="CHEBI:30616"/>
        <dbReference type="ChEBI" id="CHEBI:83421"/>
        <dbReference type="ChEBI" id="CHEBI:456216"/>
        <dbReference type="EC" id="2.7.11.1"/>
    </reaction>
</comment>
<keyword evidence="11" id="KW-1185">Reference proteome</keyword>
<evidence type="ECO:0000313" key="11">
    <source>
        <dbReference type="Proteomes" id="UP000265618"/>
    </source>
</evidence>
<dbReference type="PANTHER" id="PTHR24356">
    <property type="entry name" value="SERINE/THREONINE-PROTEIN KINASE"/>
    <property type="match status" value="1"/>
</dbReference>
<comment type="catalytic activity">
    <reaction evidence="7">
        <text>L-threonyl-[protein] + ATP = O-phospho-L-threonyl-[protein] + ADP + H(+)</text>
        <dbReference type="Rhea" id="RHEA:46608"/>
        <dbReference type="Rhea" id="RHEA-COMP:11060"/>
        <dbReference type="Rhea" id="RHEA-COMP:11605"/>
        <dbReference type="ChEBI" id="CHEBI:15378"/>
        <dbReference type="ChEBI" id="CHEBI:30013"/>
        <dbReference type="ChEBI" id="CHEBI:30616"/>
        <dbReference type="ChEBI" id="CHEBI:61977"/>
        <dbReference type="ChEBI" id="CHEBI:456216"/>
        <dbReference type="EC" id="2.7.11.1"/>
    </reaction>
</comment>
<dbReference type="PROSITE" id="PS00108">
    <property type="entry name" value="PROTEIN_KINASE_ST"/>
    <property type="match status" value="1"/>
</dbReference>
<evidence type="ECO:0000256" key="3">
    <source>
        <dbReference type="ARBA" id="ARBA00022679"/>
    </source>
</evidence>
<dbReference type="GO" id="GO:0005524">
    <property type="term" value="F:ATP binding"/>
    <property type="evidence" value="ECO:0007669"/>
    <property type="project" value="UniProtKB-KW"/>
</dbReference>
<organism evidence="10 11">
    <name type="scientific">Kipferlia bialata</name>
    <dbReference type="NCBI Taxonomy" id="797122"/>
    <lineage>
        <taxon>Eukaryota</taxon>
        <taxon>Metamonada</taxon>
        <taxon>Carpediemonas-like organisms</taxon>
        <taxon>Kipferlia</taxon>
    </lineage>
</organism>
<proteinExistence type="predicted"/>
<reference evidence="10 11" key="1">
    <citation type="journal article" date="2018" name="PLoS ONE">
        <title>The draft genome of Kipferlia bialata reveals reductive genome evolution in fornicate parasites.</title>
        <authorList>
            <person name="Tanifuji G."/>
            <person name="Takabayashi S."/>
            <person name="Kume K."/>
            <person name="Takagi M."/>
            <person name="Nakayama T."/>
            <person name="Kamikawa R."/>
            <person name="Inagaki Y."/>
            <person name="Hashimoto T."/>
        </authorList>
    </citation>
    <scope>NUCLEOTIDE SEQUENCE [LARGE SCALE GENOMIC DNA]</scope>
    <source>
        <strain evidence="10">NY0173</strain>
    </source>
</reference>
<dbReference type="PANTHER" id="PTHR24356:SF1">
    <property type="entry name" value="SERINE_THREONINE-PROTEIN KINASE GREATWALL"/>
    <property type="match status" value="1"/>
</dbReference>
<dbReference type="OrthoDB" id="3205605at2759"/>
<dbReference type="EC" id="2.7.11.1" evidence="1"/>
<dbReference type="Gene3D" id="3.30.200.20">
    <property type="entry name" value="Phosphorylase Kinase, domain 1"/>
    <property type="match status" value="1"/>
</dbReference>
<evidence type="ECO:0000256" key="1">
    <source>
        <dbReference type="ARBA" id="ARBA00012513"/>
    </source>
</evidence>
<evidence type="ECO:0000313" key="10">
    <source>
        <dbReference type="EMBL" id="GIQ90892.1"/>
    </source>
</evidence>
<dbReference type="Proteomes" id="UP000265618">
    <property type="component" value="Unassembled WGS sequence"/>
</dbReference>
<feature type="domain" description="Protein kinase" evidence="9">
    <location>
        <begin position="1"/>
        <end position="173"/>
    </location>
</feature>
<dbReference type="InterPro" id="IPR011009">
    <property type="entry name" value="Kinase-like_dom_sf"/>
</dbReference>
<sequence>MIPGVKVAVKAMSKRALVEHGHVPYLHTEITVLMHVVLGSPFCVKYLGVFETNSSICVVTELLSGGVLFDVIRSLGGIPVKHARFYLAELVLALEKLHDGGYMHRDLKPENLMLSAAGHLKLIDFGVCGRITTGRERESKSREAKRRTFCGTAEYVSPECLYNQGYTQAVDLG</sequence>
<dbReference type="SUPFAM" id="SSF56112">
    <property type="entry name" value="Protein kinase-like (PK-like)"/>
    <property type="match status" value="1"/>
</dbReference>
<dbReference type="Gene3D" id="1.10.510.10">
    <property type="entry name" value="Transferase(Phosphotransferase) domain 1"/>
    <property type="match status" value="1"/>
</dbReference>
<dbReference type="GO" id="GO:0004674">
    <property type="term" value="F:protein serine/threonine kinase activity"/>
    <property type="evidence" value="ECO:0007669"/>
    <property type="project" value="UniProtKB-KW"/>
</dbReference>
<keyword evidence="2" id="KW-0723">Serine/threonine-protein kinase</keyword>
<dbReference type="EMBL" id="BDIP01006826">
    <property type="protein sequence ID" value="GIQ90892.1"/>
    <property type="molecule type" value="Genomic_DNA"/>
</dbReference>
<dbReference type="InterPro" id="IPR008271">
    <property type="entry name" value="Ser/Thr_kinase_AS"/>
</dbReference>
<protein>
    <recommendedName>
        <fullName evidence="1">non-specific serine/threonine protein kinase</fullName>
        <ecNumber evidence="1">2.7.11.1</ecNumber>
    </recommendedName>
</protein>
<gene>
    <name evidence="10" type="ORF">KIPB_013873</name>
</gene>
<evidence type="ECO:0000256" key="6">
    <source>
        <dbReference type="ARBA" id="ARBA00022840"/>
    </source>
</evidence>
<dbReference type="AlphaFoldDB" id="A0A9K3D9U4"/>
<evidence type="ECO:0000256" key="8">
    <source>
        <dbReference type="ARBA" id="ARBA00048679"/>
    </source>
</evidence>
<evidence type="ECO:0000256" key="4">
    <source>
        <dbReference type="ARBA" id="ARBA00022741"/>
    </source>
</evidence>